<gene>
    <name evidence="2" type="ORF">BDP55DRAFT_720619</name>
</gene>
<proteinExistence type="predicted"/>
<comment type="caution">
    <text evidence="2">The sequence shown here is derived from an EMBL/GenBank/DDBJ whole genome shotgun (WGS) entry which is preliminary data.</text>
</comment>
<evidence type="ECO:0000313" key="3">
    <source>
        <dbReference type="Proteomes" id="UP001224890"/>
    </source>
</evidence>
<dbReference type="RefSeq" id="XP_060423195.1">
    <property type="nucleotide sequence ID" value="XM_060578480.1"/>
</dbReference>
<feature type="signal peptide" evidence="1">
    <location>
        <begin position="1"/>
        <end position="15"/>
    </location>
</feature>
<protein>
    <submittedName>
        <fullName evidence="2">Uncharacterized protein</fullName>
    </submittedName>
</protein>
<keyword evidence="1" id="KW-0732">Signal</keyword>
<keyword evidence="3" id="KW-1185">Reference proteome</keyword>
<organism evidence="2 3">
    <name type="scientific">Colletotrichum godetiae</name>
    <dbReference type="NCBI Taxonomy" id="1209918"/>
    <lineage>
        <taxon>Eukaryota</taxon>
        <taxon>Fungi</taxon>
        <taxon>Dikarya</taxon>
        <taxon>Ascomycota</taxon>
        <taxon>Pezizomycotina</taxon>
        <taxon>Sordariomycetes</taxon>
        <taxon>Hypocreomycetidae</taxon>
        <taxon>Glomerellales</taxon>
        <taxon>Glomerellaceae</taxon>
        <taxon>Colletotrichum</taxon>
        <taxon>Colletotrichum acutatum species complex</taxon>
    </lineage>
</organism>
<dbReference type="GeneID" id="85463006"/>
<reference evidence="2" key="1">
    <citation type="submission" date="2021-06" db="EMBL/GenBank/DDBJ databases">
        <title>Comparative genomics, transcriptomics and evolutionary studies reveal genomic signatures of adaptation to plant cell wall in hemibiotrophic fungi.</title>
        <authorList>
            <consortium name="DOE Joint Genome Institute"/>
            <person name="Baroncelli R."/>
            <person name="Diaz J.F."/>
            <person name="Benocci T."/>
            <person name="Peng M."/>
            <person name="Battaglia E."/>
            <person name="Haridas S."/>
            <person name="Andreopoulos W."/>
            <person name="Labutti K."/>
            <person name="Pangilinan J."/>
            <person name="Floch G.L."/>
            <person name="Makela M.R."/>
            <person name="Henrissat B."/>
            <person name="Grigoriev I.V."/>
            <person name="Crouch J.A."/>
            <person name="De Vries R.P."/>
            <person name="Sukno S.A."/>
            <person name="Thon M.R."/>
        </authorList>
    </citation>
    <scope>NUCLEOTIDE SEQUENCE</scope>
    <source>
        <strain evidence="2">CBS 193.32</strain>
    </source>
</reference>
<dbReference type="Proteomes" id="UP001224890">
    <property type="component" value="Unassembled WGS sequence"/>
</dbReference>
<name>A0AAJ0A8E4_9PEZI</name>
<feature type="chain" id="PRO_5042498393" evidence="1">
    <location>
        <begin position="16"/>
        <end position="78"/>
    </location>
</feature>
<sequence length="78" mass="8399">MKFFCVLGVVGGLSALAIDHTKGPSHPDTDITPELNIEQAGSDLAERSENHGSGLEKRVWDEIPIPHGVENPQSIVKL</sequence>
<feature type="non-terminal residue" evidence="2">
    <location>
        <position position="78"/>
    </location>
</feature>
<dbReference type="EMBL" id="JAHMHR010000073">
    <property type="protein sequence ID" value="KAK1658431.1"/>
    <property type="molecule type" value="Genomic_DNA"/>
</dbReference>
<evidence type="ECO:0000256" key="1">
    <source>
        <dbReference type="SAM" id="SignalP"/>
    </source>
</evidence>
<accession>A0AAJ0A8E4</accession>
<dbReference type="AlphaFoldDB" id="A0AAJ0A8E4"/>
<evidence type="ECO:0000313" key="2">
    <source>
        <dbReference type="EMBL" id="KAK1658431.1"/>
    </source>
</evidence>